<dbReference type="SUPFAM" id="SSF50475">
    <property type="entry name" value="FMN-binding split barrel"/>
    <property type="match status" value="1"/>
</dbReference>
<dbReference type="Proteomes" id="UP000600449">
    <property type="component" value="Unassembled WGS sequence"/>
</dbReference>
<dbReference type="Gene3D" id="3.20.180.10">
    <property type="entry name" value="PNP-oxidase-like"/>
    <property type="match status" value="1"/>
</dbReference>
<dbReference type="EMBL" id="BMMF01000005">
    <property type="protein sequence ID" value="GGK32156.1"/>
    <property type="molecule type" value="Genomic_DNA"/>
</dbReference>
<protein>
    <submittedName>
        <fullName evidence="3">Pyridoxamine 5'-phosphate oxidase-like FMN-binding protein</fullName>
    </submittedName>
</protein>
<comment type="caution">
    <text evidence="3">The sequence shown here is derived from an EMBL/GenBank/DDBJ whole genome shotgun (WGS) entry which is preliminary data.</text>
</comment>
<evidence type="ECO:0000313" key="3">
    <source>
        <dbReference type="EMBL" id="GGK32156.1"/>
    </source>
</evidence>
<organism evidence="3 4">
    <name type="scientific">Salinarimonas ramus</name>
    <dbReference type="NCBI Taxonomy" id="690164"/>
    <lineage>
        <taxon>Bacteria</taxon>
        <taxon>Pseudomonadati</taxon>
        <taxon>Pseudomonadota</taxon>
        <taxon>Alphaproteobacteria</taxon>
        <taxon>Hyphomicrobiales</taxon>
        <taxon>Salinarimonadaceae</taxon>
        <taxon>Salinarimonas</taxon>
    </lineage>
</organism>
<dbReference type="InterPro" id="IPR019595">
    <property type="entry name" value="DUF2470"/>
</dbReference>
<reference evidence="3 4" key="1">
    <citation type="journal article" date="2014" name="Int. J. Syst. Evol. Microbiol.">
        <title>Complete genome sequence of Corynebacterium casei LMG S-19264T (=DSM 44701T), isolated from a smear-ripened cheese.</title>
        <authorList>
            <consortium name="US DOE Joint Genome Institute (JGI-PGF)"/>
            <person name="Walter F."/>
            <person name="Albersmeier A."/>
            <person name="Kalinowski J."/>
            <person name="Ruckert C."/>
        </authorList>
    </citation>
    <scope>NUCLEOTIDE SEQUENCE [LARGE SCALE GENOMIC DNA]</scope>
    <source>
        <strain evidence="3 4">CGMCC 1.9161</strain>
    </source>
</reference>
<dbReference type="InterPro" id="IPR037119">
    <property type="entry name" value="Haem_oxidase_HugZ-like_sf"/>
</dbReference>
<dbReference type="Pfam" id="PF10615">
    <property type="entry name" value="DUF2470"/>
    <property type="match status" value="1"/>
</dbReference>
<dbReference type="InterPro" id="IPR055343">
    <property type="entry name" value="CREG_beta-barrel"/>
</dbReference>
<feature type="domain" description="CREG-like beta-barrel" evidence="2">
    <location>
        <begin position="35"/>
        <end position="171"/>
    </location>
</feature>
<gene>
    <name evidence="3" type="ORF">GCM10011322_18520</name>
</gene>
<proteinExistence type="predicted"/>
<keyword evidence="4" id="KW-1185">Reference proteome</keyword>
<evidence type="ECO:0000259" key="2">
    <source>
        <dbReference type="Pfam" id="PF13883"/>
    </source>
</evidence>
<dbReference type="Pfam" id="PF13883">
    <property type="entry name" value="CREG_beta-barrel"/>
    <property type="match status" value="1"/>
</dbReference>
<dbReference type="AlphaFoldDB" id="A0A917Q6S3"/>
<evidence type="ECO:0000313" key="4">
    <source>
        <dbReference type="Proteomes" id="UP000600449"/>
    </source>
</evidence>
<dbReference type="RefSeq" id="WP_188912010.1">
    <property type="nucleotide sequence ID" value="NZ_BMMF01000005.1"/>
</dbReference>
<dbReference type="InterPro" id="IPR012349">
    <property type="entry name" value="Split_barrel_FMN-bd"/>
</dbReference>
<evidence type="ECO:0000259" key="1">
    <source>
        <dbReference type="Pfam" id="PF10615"/>
    </source>
</evidence>
<dbReference type="Gene3D" id="2.30.110.10">
    <property type="entry name" value="Electron Transport, Fmn-binding Protein, Chain A"/>
    <property type="match status" value="1"/>
</dbReference>
<feature type="domain" description="DUF2470" evidence="1">
    <location>
        <begin position="190"/>
        <end position="259"/>
    </location>
</feature>
<dbReference type="GO" id="GO:0005737">
    <property type="term" value="C:cytoplasm"/>
    <property type="evidence" value="ECO:0007669"/>
    <property type="project" value="UniProtKB-ARBA"/>
</dbReference>
<dbReference type="PANTHER" id="PTHR13343:SF17">
    <property type="entry name" value="CELLULAR REPRESSOR OF E1A-STIMULATED GENES, ISOFORM A"/>
    <property type="match status" value="1"/>
</dbReference>
<sequence>MTQGTRGGPNPGESGISEEAKAILERVGPDPSYDGIAVAKDLLRRIRAGALATIDRVAGFPSATLVTVATDQDGAPLFLMSRLSGHTANLAADPRASVLLAERGKGDPLAHPRLTVIGRIAPTDAPRARARFLARHPKADLYAGFGDFAVFRMEVEGAHLNGGFARAMAVSRADLLTRVDDAESLLALEESAVAHMNEDHRDALALYATRLAKAPQAEWRATGLDPDGIDLAAGDLAARVAFPERVSEGGRLRRVLKEMADRARGTEG</sequence>
<dbReference type="PANTHER" id="PTHR13343">
    <property type="entry name" value="CREG1 PROTEIN"/>
    <property type="match status" value="1"/>
</dbReference>
<name>A0A917Q6S3_9HYPH</name>
<accession>A0A917Q6S3</accession>